<organism evidence="1">
    <name type="scientific">Tanacetum cinerariifolium</name>
    <name type="common">Dalmatian daisy</name>
    <name type="synonym">Chrysanthemum cinerariifolium</name>
    <dbReference type="NCBI Taxonomy" id="118510"/>
    <lineage>
        <taxon>Eukaryota</taxon>
        <taxon>Viridiplantae</taxon>
        <taxon>Streptophyta</taxon>
        <taxon>Embryophyta</taxon>
        <taxon>Tracheophyta</taxon>
        <taxon>Spermatophyta</taxon>
        <taxon>Magnoliopsida</taxon>
        <taxon>eudicotyledons</taxon>
        <taxon>Gunneridae</taxon>
        <taxon>Pentapetalae</taxon>
        <taxon>asterids</taxon>
        <taxon>campanulids</taxon>
        <taxon>Asterales</taxon>
        <taxon>Asteraceae</taxon>
        <taxon>Asteroideae</taxon>
        <taxon>Anthemideae</taxon>
        <taxon>Anthemidinae</taxon>
        <taxon>Tanacetum</taxon>
    </lineage>
</organism>
<sequence length="374" mass="42561">MNFNMDFGLKIPTDGPAIVEMVNATIESFDEDDLAKFQELLLDAKKPLYKGGPDFTKFFAIVKLLNLKGKISRWKVDNKTHKVYKNIPAKAWCTIDEKFSEIAKDPRNLQIGISADGVDVNSGTRHHSLWPVLSVIYNLPPWLWVDTYDASTKENFNLCAVVLWTINDYPALGTLCGCPYSRFKGCVVCGKDTHCVRLSASSKQSYARHRRYLPYNHPFRTQKKAFNGQQEFQLALNPLTGEQIYNEIERELAISEDSVSKTVRCISYGPRATIVKYEAYNINGYTFRTKSNDGIVYQNSGVSVEAVDLHISKEVATTRKAFYYGFYKRYGWKLLLLVQVNAAGVKVTTASTKLLMLEEKLKLLRRLQLKICTE</sequence>
<protein>
    <submittedName>
        <fullName evidence="1">Uncharacterized protein</fullName>
    </submittedName>
</protein>
<comment type="caution">
    <text evidence="1">The sequence shown here is derived from an EMBL/GenBank/DDBJ whole genome shotgun (WGS) entry which is preliminary data.</text>
</comment>
<dbReference type="AlphaFoldDB" id="A0A699GHD5"/>
<dbReference type="PANTHER" id="PTHR10775:SF179">
    <property type="entry name" value="TRANSPOSON, EN_SPM-LIKE, TRANSPOSASE-ASSOCIATED DOMAIN PROTEIN"/>
    <property type="match status" value="1"/>
</dbReference>
<name>A0A699GHD5_TANCI</name>
<gene>
    <name evidence="1" type="ORF">Tci_000849</name>
</gene>
<reference evidence="1" key="1">
    <citation type="journal article" date="2019" name="Sci. Rep.">
        <title>Draft genome of Tanacetum cinerariifolium, the natural source of mosquito coil.</title>
        <authorList>
            <person name="Yamashiro T."/>
            <person name="Shiraishi A."/>
            <person name="Satake H."/>
            <person name="Nakayama K."/>
        </authorList>
    </citation>
    <scope>NUCLEOTIDE SEQUENCE</scope>
</reference>
<evidence type="ECO:0000313" key="1">
    <source>
        <dbReference type="EMBL" id="GEU28871.1"/>
    </source>
</evidence>
<dbReference type="InterPro" id="IPR004242">
    <property type="entry name" value="Transposase_21"/>
</dbReference>
<dbReference type="Pfam" id="PF02992">
    <property type="entry name" value="Transposase_21"/>
    <property type="match status" value="2"/>
</dbReference>
<proteinExistence type="predicted"/>
<dbReference type="EMBL" id="BKCJ010000026">
    <property type="protein sequence ID" value="GEU28871.1"/>
    <property type="molecule type" value="Genomic_DNA"/>
</dbReference>
<accession>A0A699GHD5</accession>
<dbReference type="PANTHER" id="PTHR10775">
    <property type="entry name" value="OS08G0208400 PROTEIN"/>
    <property type="match status" value="1"/>
</dbReference>